<gene>
    <name evidence="6" type="primary">rsgA</name>
    <name evidence="6" type="ORF">ENU08_02310</name>
    <name evidence="5" type="ORF">ENU41_03780</name>
</gene>
<dbReference type="Pfam" id="PF01926">
    <property type="entry name" value="MMR_HSR1"/>
    <property type="match status" value="1"/>
</dbReference>
<dbReference type="PROSITE" id="PS51721">
    <property type="entry name" value="G_CP"/>
    <property type="match status" value="1"/>
</dbReference>
<dbReference type="PANTHER" id="PTHR11089">
    <property type="entry name" value="GTP-BINDING PROTEIN-RELATED"/>
    <property type="match status" value="1"/>
</dbReference>
<feature type="domain" description="CP-type G" evidence="4">
    <location>
        <begin position="6"/>
        <end position="164"/>
    </location>
</feature>
<organism evidence="6">
    <name type="scientific">Ignisphaera aggregans</name>
    <dbReference type="NCBI Taxonomy" id="334771"/>
    <lineage>
        <taxon>Archaea</taxon>
        <taxon>Thermoproteota</taxon>
        <taxon>Thermoprotei</taxon>
        <taxon>Desulfurococcales</taxon>
        <taxon>Desulfurococcaceae</taxon>
        <taxon>Ignisphaera</taxon>
    </lineage>
</organism>
<evidence type="ECO:0000313" key="6">
    <source>
        <dbReference type="EMBL" id="HGQ64063.1"/>
    </source>
</evidence>
<dbReference type="PRINTS" id="PR00326">
    <property type="entry name" value="GTP1OBG"/>
</dbReference>
<comment type="similarity">
    <text evidence="3">Belongs to the TRAFAC class YlqF/YawG GTPase family. MTG1 subfamily.</text>
</comment>
<reference evidence="6" key="1">
    <citation type="journal article" date="2020" name="mSystems">
        <title>Genome- and Community-Level Interaction Insights into Carbon Utilization and Element Cycling Functions of Hydrothermarchaeota in Hydrothermal Sediment.</title>
        <authorList>
            <person name="Zhou Z."/>
            <person name="Liu Y."/>
            <person name="Xu W."/>
            <person name="Pan J."/>
            <person name="Luo Z.H."/>
            <person name="Li M."/>
        </authorList>
    </citation>
    <scope>NUCLEOTIDE SEQUENCE [LARGE SCALE GENOMIC DNA]</scope>
    <source>
        <strain evidence="6">SpSt-637</strain>
        <strain evidence="5">SpSt-667</strain>
    </source>
</reference>
<sequence length="263" mass="29279">MKLIKWKDLDALISEADLVLEVVEARNPIATRCKTVEKMVKKKGKNFVIILNKCDLVPAKVCRAWVEYLNSSEGISALCFSSKISNTKRQLKKMIKSLTITTPILVAVVGYPKVGKSSLINTLKGKSSAPTSPYPGSPGYTKVIQTYKIAPGIYLIDAPGIIPVHGEDVELQIRKQSIEKIDNPIPLASKLIKYILENNKNAFVETYGIKGEDPLKILDDLARIRGWFAGKEKEPYILESARAIIRDYLRGKIRAYVLPPNTP</sequence>
<protein>
    <submittedName>
        <fullName evidence="6">GTPase RsgA</fullName>
    </submittedName>
</protein>
<dbReference type="InterPro" id="IPR030378">
    <property type="entry name" value="G_CP_dom"/>
</dbReference>
<dbReference type="InterPro" id="IPR023179">
    <property type="entry name" value="GTP-bd_ortho_bundle_sf"/>
</dbReference>
<evidence type="ECO:0000256" key="1">
    <source>
        <dbReference type="ARBA" id="ARBA00022741"/>
    </source>
</evidence>
<keyword evidence="2 3" id="KW-0342">GTP-binding</keyword>
<dbReference type="EMBL" id="DTCK01000021">
    <property type="protein sequence ID" value="HGQ35781.1"/>
    <property type="molecule type" value="Genomic_DNA"/>
</dbReference>
<proteinExistence type="inferred from homology"/>
<evidence type="ECO:0000259" key="4">
    <source>
        <dbReference type="PROSITE" id="PS51721"/>
    </source>
</evidence>
<dbReference type="InterPro" id="IPR016478">
    <property type="entry name" value="GTPase_MTG1"/>
</dbReference>
<dbReference type="InterPro" id="IPR050755">
    <property type="entry name" value="TRAFAC_YlqF/YawG_RiboMat"/>
</dbReference>
<dbReference type="AlphaFoldDB" id="A0A7C4NJ85"/>
<dbReference type="EMBL" id="DTBD01000017">
    <property type="protein sequence ID" value="HGQ64063.1"/>
    <property type="molecule type" value="Genomic_DNA"/>
</dbReference>
<evidence type="ECO:0000256" key="3">
    <source>
        <dbReference type="PIRNR" id="PIRNR006230"/>
    </source>
</evidence>
<dbReference type="Gene3D" id="3.40.50.300">
    <property type="entry name" value="P-loop containing nucleotide triphosphate hydrolases"/>
    <property type="match status" value="1"/>
</dbReference>
<name>A0A7C4NJ85_9CREN</name>
<comment type="caution">
    <text evidence="6">The sequence shown here is derived from an EMBL/GenBank/DDBJ whole genome shotgun (WGS) entry which is preliminary data.</text>
</comment>
<accession>A0A7C4NJ85</accession>
<evidence type="ECO:0000256" key="2">
    <source>
        <dbReference type="ARBA" id="ARBA00023134"/>
    </source>
</evidence>
<dbReference type="SUPFAM" id="SSF52540">
    <property type="entry name" value="P-loop containing nucleoside triphosphate hydrolases"/>
    <property type="match status" value="1"/>
</dbReference>
<dbReference type="GO" id="GO:0005525">
    <property type="term" value="F:GTP binding"/>
    <property type="evidence" value="ECO:0007669"/>
    <property type="project" value="UniProtKB-KW"/>
</dbReference>
<dbReference type="Gene3D" id="1.10.1580.10">
    <property type="match status" value="1"/>
</dbReference>
<dbReference type="InterPro" id="IPR006073">
    <property type="entry name" value="GTP-bd"/>
</dbReference>
<keyword evidence="1 3" id="KW-0547">Nucleotide-binding</keyword>
<dbReference type="PANTHER" id="PTHR11089:SF30">
    <property type="entry name" value="GUANINE NUCLEOTIDE-BINDING PROTEIN-LIKE 3 HOMOLOG"/>
    <property type="match status" value="1"/>
</dbReference>
<evidence type="ECO:0000313" key="5">
    <source>
        <dbReference type="EMBL" id="HGQ35781.1"/>
    </source>
</evidence>
<dbReference type="InterPro" id="IPR027417">
    <property type="entry name" value="P-loop_NTPase"/>
</dbReference>
<dbReference type="PIRSF" id="PIRSF006230">
    <property type="entry name" value="MG442"/>
    <property type="match status" value="1"/>
</dbReference>